<proteinExistence type="predicted"/>
<evidence type="ECO:0000256" key="1">
    <source>
        <dbReference type="SAM" id="MobiDB-lite"/>
    </source>
</evidence>
<organism evidence="3 4">
    <name type="scientific">Kitasatospora paranensis</name>
    <dbReference type="NCBI Taxonomy" id="258053"/>
    <lineage>
        <taxon>Bacteria</taxon>
        <taxon>Bacillati</taxon>
        <taxon>Actinomycetota</taxon>
        <taxon>Actinomycetes</taxon>
        <taxon>Kitasatosporales</taxon>
        <taxon>Streptomycetaceae</taxon>
        <taxon>Kitasatospora</taxon>
    </lineage>
</organism>
<dbReference type="InterPro" id="IPR036388">
    <property type="entry name" value="WH-like_DNA-bd_sf"/>
</dbReference>
<dbReference type="InterPro" id="IPR036390">
    <property type="entry name" value="WH_DNA-bd_sf"/>
</dbReference>
<dbReference type="PANTHER" id="PTHR33164">
    <property type="entry name" value="TRANSCRIPTIONAL REGULATOR, MARR FAMILY"/>
    <property type="match status" value="1"/>
</dbReference>
<dbReference type="RefSeq" id="WP_345705197.1">
    <property type="nucleotide sequence ID" value="NZ_BAABKV010000001.1"/>
</dbReference>
<dbReference type="Gene3D" id="1.10.10.10">
    <property type="entry name" value="Winged helix-like DNA-binding domain superfamily/Winged helix DNA-binding domain"/>
    <property type="match status" value="1"/>
</dbReference>
<dbReference type="SUPFAM" id="SSF46785">
    <property type="entry name" value="Winged helix' DNA-binding domain"/>
    <property type="match status" value="1"/>
</dbReference>
<dbReference type="PROSITE" id="PS50995">
    <property type="entry name" value="HTH_MARR_2"/>
    <property type="match status" value="1"/>
</dbReference>
<dbReference type="InterPro" id="IPR000835">
    <property type="entry name" value="HTH_MarR-typ"/>
</dbReference>
<reference evidence="4" key="1">
    <citation type="journal article" date="2019" name="Int. J. Syst. Evol. Microbiol.">
        <title>The Global Catalogue of Microorganisms (GCM) 10K type strain sequencing project: providing services to taxonomists for standard genome sequencing and annotation.</title>
        <authorList>
            <consortium name="The Broad Institute Genomics Platform"/>
            <consortium name="The Broad Institute Genome Sequencing Center for Infectious Disease"/>
            <person name="Wu L."/>
            <person name="Ma J."/>
        </authorList>
    </citation>
    <scope>NUCLEOTIDE SEQUENCE [LARGE SCALE GENOMIC DNA]</scope>
    <source>
        <strain evidence="4">CGMCC 1.12859</strain>
    </source>
</reference>
<evidence type="ECO:0000313" key="3">
    <source>
        <dbReference type="EMBL" id="MFC7180843.1"/>
    </source>
</evidence>
<dbReference type="PRINTS" id="PR00598">
    <property type="entry name" value="HTHMARR"/>
</dbReference>
<dbReference type="Pfam" id="PF01047">
    <property type="entry name" value="MarR"/>
    <property type="match status" value="1"/>
</dbReference>
<dbReference type="SMART" id="SM00347">
    <property type="entry name" value="HTH_MARR"/>
    <property type="match status" value="1"/>
</dbReference>
<dbReference type="InterPro" id="IPR039422">
    <property type="entry name" value="MarR/SlyA-like"/>
</dbReference>
<evidence type="ECO:0000259" key="2">
    <source>
        <dbReference type="PROSITE" id="PS50995"/>
    </source>
</evidence>
<keyword evidence="4" id="KW-1185">Reference proteome</keyword>
<feature type="domain" description="HTH marR-type" evidence="2">
    <location>
        <begin position="12"/>
        <end position="144"/>
    </location>
</feature>
<accession>A0ABW2FUC1</accession>
<dbReference type="PANTHER" id="PTHR33164:SF99">
    <property type="entry name" value="MARR FAMILY REGULATORY PROTEIN"/>
    <property type="match status" value="1"/>
</dbReference>
<evidence type="ECO:0000313" key="4">
    <source>
        <dbReference type="Proteomes" id="UP001596435"/>
    </source>
</evidence>
<protein>
    <submittedName>
        <fullName evidence="3">MarR family winged helix-turn-helix transcriptional regulator</fullName>
    </submittedName>
</protein>
<comment type="caution">
    <text evidence="3">The sequence shown here is derived from an EMBL/GenBank/DDBJ whole genome shotgun (WGS) entry which is preliminary data.</text>
</comment>
<dbReference type="Proteomes" id="UP001596435">
    <property type="component" value="Unassembled WGS sequence"/>
</dbReference>
<feature type="compositionally biased region" description="Pro residues" evidence="1">
    <location>
        <begin position="153"/>
        <end position="167"/>
    </location>
</feature>
<sequence>MESPEAAPPSLVCLTTYLLSRTGKAARGRLTERLAARGLRLWHMAVLAALTDFGPHVQRALATRLSVDPSDIAKVVDELAAAGWVGRTRDPADRRRVRVTVTPEGRTALAALRSDAEAVQDDLLAPLDDAERDQLTALLRRVFDHVQAGPAPDLGPAPDPGPNPTPG</sequence>
<feature type="region of interest" description="Disordered" evidence="1">
    <location>
        <begin position="147"/>
        <end position="167"/>
    </location>
</feature>
<dbReference type="EMBL" id="JBHTAJ010000024">
    <property type="protein sequence ID" value="MFC7180843.1"/>
    <property type="molecule type" value="Genomic_DNA"/>
</dbReference>
<name>A0ABW2FUC1_9ACTN</name>
<gene>
    <name evidence="3" type="ORF">ACFQMG_14895</name>
</gene>